<keyword evidence="3" id="KW-1185">Reference proteome</keyword>
<accession>A0A8H6FHC1</accession>
<dbReference type="EMBL" id="JACCJC010000080">
    <property type="protein sequence ID" value="KAF6227824.1"/>
    <property type="molecule type" value="Genomic_DNA"/>
</dbReference>
<feature type="compositionally biased region" description="Low complexity" evidence="1">
    <location>
        <begin position="136"/>
        <end position="152"/>
    </location>
</feature>
<dbReference type="AlphaFoldDB" id="A0A8H6FHC1"/>
<sequence>MADALCGPSTALQTFQKQTSVDRTLQQDRITARQAPAGNFRSAPGSNAIILDAEFEAFQAGYPLQAGYSEPDSFYHGPPASSFQQKLGQPQLPNWASDFQSMQLNEARVSPIPQSQFRQHAPLQRTGGWHQDFLHQQNQPSPYQSQQQQIPAGQTYSGWSYGYTGGLLPQHHDTLSTMARQKQPERQAEDVYDEAAFERAFDAAREEIQQSGDSAHRKETQTDAGLHDTKDQEGQGWLDHSRIGSDRILDEAQKRGEEGKDADDAEELARTAGQLLENVKGDQSQKFQESNFLFLMRQLRDREVRVEGDKLVDVSQPLHPGGSGYPVYHAHPEYWPEDVETLVAAGGARDREPDPPSAEETDLLTHHPARNYGDLLGASYIRRDESVPRARGLLADAGLSPDYLSERTLESSEATDTPAYLSIDTTRDALQEYQMQLMLLEQQKKKRLLMARHEQDTIGLGHRSGQSSDQQAPTGKGQEQ</sequence>
<feature type="region of interest" description="Disordered" evidence="1">
    <location>
        <begin position="133"/>
        <end position="152"/>
    </location>
</feature>
<protein>
    <submittedName>
        <fullName evidence="2">Uncharacterized protein</fullName>
    </submittedName>
</protein>
<evidence type="ECO:0000313" key="2">
    <source>
        <dbReference type="EMBL" id="KAF6227824.1"/>
    </source>
</evidence>
<name>A0A8H6FHC1_9LECA</name>
<evidence type="ECO:0000313" key="3">
    <source>
        <dbReference type="Proteomes" id="UP000578531"/>
    </source>
</evidence>
<feature type="compositionally biased region" description="Polar residues" evidence="1">
    <location>
        <begin position="464"/>
        <end position="473"/>
    </location>
</feature>
<feature type="region of interest" description="Disordered" evidence="1">
    <location>
        <begin position="207"/>
        <end position="244"/>
    </location>
</feature>
<comment type="caution">
    <text evidence="2">The sequence shown here is derived from an EMBL/GenBank/DDBJ whole genome shotgun (WGS) entry which is preliminary data.</text>
</comment>
<organism evidence="2 3">
    <name type="scientific">Letharia columbiana</name>
    <dbReference type="NCBI Taxonomy" id="112416"/>
    <lineage>
        <taxon>Eukaryota</taxon>
        <taxon>Fungi</taxon>
        <taxon>Dikarya</taxon>
        <taxon>Ascomycota</taxon>
        <taxon>Pezizomycotina</taxon>
        <taxon>Lecanoromycetes</taxon>
        <taxon>OSLEUM clade</taxon>
        <taxon>Lecanoromycetidae</taxon>
        <taxon>Lecanorales</taxon>
        <taxon>Lecanorineae</taxon>
        <taxon>Parmeliaceae</taxon>
        <taxon>Letharia</taxon>
    </lineage>
</organism>
<dbReference type="RefSeq" id="XP_037159315.1">
    <property type="nucleotide sequence ID" value="XM_037313800.1"/>
</dbReference>
<dbReference type="Proteomes" id="UP000578531">
    <property type="component" value="Unassembled WGS sequence"/>
</dbReference>
<dbReference type="GeneID" id="59293564"/>
<evidence type="ECO:0000256" key="1">
    <source>
        <dbReference type="SAM" id="MobiDB-lite"/>
    </source>
</evidence>
<gene>
    <name evidence="2" type="ORF">HO173_011926</name>
</gene>
<feature type="region of interest" description="Disordered" evidence="1">
    <location>
        <begin position="453"/>
        <end position="480"/>
    </location>
</feature>
<dbReference type="OrthoDB" id="5407351at2759"/>
<proteinExistence type="predicted"/>
<reference evidence="2 3" key="1">
    <citation type="journal article" date="2020" name="Genomics">
        <title>Complete, high-quality genomes from long-read metagenomic sequencing of two wolf lichen thalli reveals enigmatic genome architecture.</title>
        <authorList>
            <person name="McKenzie S.K."/>
            <person name="Walston R.F."/>
            <person name="Allen J.L."/>
        </authorList>
    </citation>
    <scope>NUCLEOTIDE SEQUENCE [LARGE SCALE GENOMIC DNA]</scope>
    <source>
        <strain evidence="2">WasteWater2</strain>
    </source>
</reference>